<proteinExistence type="predicted"/>
<feature type="transmembrane region" description="Helical" evidence="9">
    <location>
        <begin position="251"/>
        <end position="273"/>
    </location>
</feature>
<evidence type="ECO:0000256" key="10">
    <source>
        <dbReference type="SAM" id="SignalP"/>
    </source>
</evidence>
<feature type="compositionally biased region" description="Polar residues" evidence="8">
    <location>
        <begin position="131"/>
        <end position="142"/>
    </location>
</feature>
<dbReference type="GO" id="GO:0005886">
    <property type="term" value="C:plasma membrane"/>
    <property type="evidence" value="ECO:0007669"/>
    <property type="project" value="UniProtKB-ARBA"/>
</dbReference>
<keyword evidence="3 10" id="KW-0732">Signal</keyword>
<keyword evidence="6 9" id="KW-0472">Membrane</keyword>
<feature type="compositionally biased region" description="Polar residues" evidence="8">
    <location>
        <begin position="332"/>
        <end position="345"/>
    </location>
</feature>
<feature type="region of interest" description="Disordered" evidence="8">
    <location>
        <begin position="120"/>
        <end position="142"/>
    </location>
</feature>
<dbReference type="PaxDb" id="8030-ENSSSAP00000072494"/>
<protein>
    <submittedName>
        <fullName evidence="12">Uncharacterized protein isoform X2</fullName>
    </submittedName>
</protein>
<keyword evidence="7" id="KW-0325">Glycoprotein</keyword>
<reference evidence="12" key="1">
    <citation type="submission" date="2025-08" db="UniProtKB">
        <authorList>
            <consortium name="RefSeq"/>
        </authorList>
    </citation>
    <scope>IDENTIFICATION</scope>
</reference>
<evidence type="ECO:0000256" key="4">
    <source>
        <dbReference type="ARBA" id="ARBA00022889"/>
    </source>
</evidence>
<comment type="subcellular location">
    <subcellularLocation>
        <location evidence="1">Membrane</location>
        <topology evidence="1">Single-pass type I membrane protein</topology>
    </subcellularLocation>
</comment>
<evidence type="ECO:0000256" key="5">
    <source>
        <dbReference type="ARBA" id="ARBA00022989"/>
    </source>
</evidence>
<keyword evidence="4" id="KW-0130">Cell adhesion</keyword>
<evidence type="ECO:0000256" key="7">
    <source>
        <dbReference type="ARBA" id="ARBA00023180"/>
    </source>
</evidence>
<dbReference type="InterPro" id="IPR008083">
    <property type="entry name" value="CD34"/>
</dbReference>
<feature type="compositionally biased region" description="Polar residues" evidence="8">
    <location>
        <begin position="306"/>
        <end position="320"/>
    </location>
</feature>
<evidence type="ECO:0000256" key="3">
    <source>
        <dbReference type="ARBA" id="ARBA00022729"/>
    </source>
</evidence>
<dbReference type="STRING" id="8030.ENSSSAP00000072494"/>
<evidence type="ECO:0000256" key="1">
    <source>
        <dbReference type="ARBA" id="ARBA00004479"/>
    </source>
</evidence>
<dbReference type="RefSeq" id="XP_013988987.2">
    <property type="nucleotide sequence ID" value="XM_014133512.2"/>
</dbReference>
<dbReference type="Proteomes" id="UP001652741">
    <property type="component" value="Chromosome ssa12"/>
</dbReference>
<organism evidence="11 12">
    <name type="scientific">Salmo salar</name>
    <name type="common">Atlantic salmon</name>
    <dbReference type="NCBI Taxonomy" id="8030"/>
    <lineage>
        <taxon>Eukaryota</taxon>
        <taxon>Metazoa</taxon>
        <taxon>Chordata</taxon>
        <taxon>Craniata</taxon>
        <taxon>Vertebrata</taxon>
        <taxon>Euteleostomi</taxon>
        <taxon>Actinopterygii</taxon>
        <taxon>Neopterygii</taxon>
        <taxon>Teleostei</taxon>
        <taxon>Protacanthopterygii</taxon>
        <taxon>Salmoniformes</taxon>
        <taxon>Salmonidae</taxon>
        <taxon>Salmoninae</taxon>
        <taxon>Salmo</taxon>
    </lineage>
</organism>
<dbReference type="InterPro" id="IPR013836">
    <property type="entry name" value="CD34/Podocalyxin"/>
</dbReference>
<evidence type="ECO:0000256" key="6">
    <source>
        <dbReference type="ARBA" id="ARBA00023136"/>
    </source>
</evidence>
<dbReference type="PANTHER" id="PTHR16677">
    <property type="entry name" value="HEMATOPOIETIC PROGENITOR CELL ANTIGEN CD34"/>
    <property type="match status" value="1"/>
</dbReference>
<feature type="signal peptide" evidence="10">
    <location>
        <begin position="1"/>
        <end position="34"/>
    </location>
</feature>
<dbReference type="AlphaFoldDB" id="A0A1S3LDE8"/>
<keyword evidence="11" id="KW-1185">Reference proteome</keyword>
<feature type="region of interest" description="Disordered" evidence="8">
    <location>
        <begin position="306"/>
        <end position="345"/>
    </location>
</feature>
<keyword evidence="2 9" id="KW-0812">Transmembrane</keyword>
<dbReference type="Bgee" id="ENSSSAG00000064016">
    <property type="expression patterns" value="Expressed in zone of skin and 14 other cell types or tissues"/>
</dbReference>
<feature type="chain" id="PRO_5047082249" evidence="10">
    <location>
        <begin position="35"/>
        <end position="345"/>
    </location>
</feature>
<evidence type="ECO:0000256" key="9">
    <source>
        <dbReference type="SAM" id="Phobius"/>
    </source>
</evidence>
<evidence type="ECO:0000256" key="2">
    <source>
        <dbReference type="ARBA" id="ARBA00022692"/>
    </source>
</evidence>
<evidence type="ECO:0000313" key="11">
    <source>
        <dbReference type="Proteomes" id="UP001652741"/>
    </source>
</evidence>
<dbReference type="PANTHER" id="PTHR16677:SF2">
    <property type="entry name" value="SI:CH211-286O17.1"/>
    <property type="match status" value="1"/>
</dbReference>
<sequence>MAVAASTQRMNETHKMLAFTLLLITTLFHGGAVAQDKSESDVVTGPTQPVDVAELIRGDDIDTTQLAEEEADKPQVQIIVLPSIPGLDLSVVLHDTTATPVTKGVLETTDMEATVEAGEAGITDPDDDQETQAPQQFQTSQSSDTVLIPEADVMCVDKEAVQDRDAVNLKLKASSSCEETRSKIESVLEHLCGDDCKLEVYQEDNSNEILISGKCIEADAKGMAEKFNNDNIKDKIDFEEAVPRWGKKSKLVLVSLLLTGLLLAILLIAGYYLNTHRPPSKGARLAEEGFQVYEENQANTLVSVAPLQSQEPLVKPTSNGEFPESQPPPNNGQPATQTSVADTEM</sequence>
<name>A0A1S3LDE8_SALSA</name>
<accession>A0A1S3LDE8</accession>
<evidence type="ECO:0000256" key="8">
    <source>
        <dbReference type="SAM" id="MobiDB-lite"/>
    </source>
</evidence>
<gene>
    <name evidence="12" type="primary">LOC106565877</name>
</gene>
<dbReference type="GeneID" id="106565877"/>
<evidence type="ECO:0000313" key="12">
    <source>
        <dbReference type="RefSeq" id="XP_013988987.2"/>
    </source>
</evidence>
<keyword evidence="5 9" id="KW-1133">Transmembrane helix</keyword>
<dbReference type="Pfam" id="PF06365">
    <property type="entry name" value="CD34_antigen"/>
    <property type="match status" value="1"/>
</dbReference>
<dbReference type="GO" id="GO:0007155">
    <property type="term" value="P:cell adhesion"/>
    <property type="evidence" value="ECO:0007669"/>
    <property type="project" value="UniProtKB-KW"/>
</dbReference>